<evidence type="ECO:0000256" key="3">
    <source>
        <dbReference type="ARBA" id="ARBA00022989"/>
    </source>
</evidence>
<dbReference type="NCBIfam" id="TIGR02228">
    <property type="entry name" value="sigpep_I_arch"/>
    <property type="match status" value="1"/>
</dbReference>
<keyword evidence="7" id="KW-1185">Reference proteome</keyword>
<keyword evidence="4" id="KW-0472">Membrane</keyword>
<dbReference type="GO" id="GO:0004252">
    <property type="term" value="F:serine-type endopeptidase activity"/>
    <property type="evidence" value="ECO:0007669"/>
    <property type="project" value="UniProtKB-UniRule"/>
</dbReference>
<evidence type="ECO:0000256" key="5">
    <source>
        <dbReference type="NCBIfam" id="TIGR02228"/>
    </source>
</evidence>
<protein>
    <recommendedName>
        <fullName evidence="5">Signal peptidase I</fullName>
        <ecNumber evidence="5">3.4.21.89</ecNumber>
    </recommendedName>
</protein>
<evidence type="ECO:0000313" key="6">
    <source>
        <dbReference type="EMBL" id="MBB2976431.1"/>
    </source>
</evidence>
<gene>
    <name evidence="6" type="ORF">FHX49_002006</name>
</gene>
<name>A0A7W4V3Z5_9MICO</name>
<evidence type="ECO:0000256" key="1">
    <source>
        <dbReference type="ARBA" id="ARBA00004370"/>
    </source>
</evidence>
<dbReference type="EC" id="3.4.21.89" evidence="5"/>
<accession>A0A7W4V3Z5</accession>
<evidence type="ECO:0000256" key="2">
    <source>
        <dbReference type="ARBA" id="ARBA00022692"/>
    </source>
</evidence>
<dbReference type="EMBL" id="JACHWQ010000006">
    <property type="protein sequence ID" value="MBB2976431.1"/>
    <property type="molecule type" value="Genomic_DNA"/>
</dbReference>
<comment type="caution">
    <text evidence="6">The sequence shown here is derived from an EMBL/GenBank/DDBJ whole genome shotgun (WGS) entry which is preliminary data.</text>
</comment>
<evidence type="ECO:0000256" key="4">
    <source>
        <dbReference type="ARBA" id="ARBA00023136"/>
    </source>
</evidence>
<dbReference type="AlphaFoldDB" id="A0A7W4V3Z5"/>
<dbReference type="InterPro" id="IPR036286">
    <property type="entry name" value="LexA/Signal_pep-like_sf"/>
</dbReference>
<dbReference type="GO" id="GO:0009003">
    <property type="term" value="F:signal peptidase activity"/>
    <property type="evidence" value="ECO:0007669"/>
    <property type="project" value="UniProtKB-EC"/>
</dbReference>
<dbReference type="SUPFAM" id="SSF51306">
    <property type="entry name" value="LexA/Signal peptidase"/>
    <property type="match status" value="1"/>
</dbReference>
<keyword evidence="2" id="KW-0812">Transmembrane</keyword>
<keyword evidence="3" id="KW-1133">Transmembrane helix</keyword>
<comment type="subcellular location">
    <subcellularLocation>
        <location evidence="1">Membrane</location>
    </subcellularLocation>
</comment>
<reference evidence="6 7" key="1">
    <citation type="submission" date="2020-08" db="EMBL/GenBank/DDBJ databases">
        <title>Sequencing the genomes of 1000 actinobacteria strains.</title>
        <authorList>
            <person name="Klenk H.-P."/>
        </authorList>
    </citation>
    <scope>NUCLEOTIDE SEQUENCE [LARGE SCALE GENOMIC DNA]</scope>
    <source>
        <strain evidence="6 7">DSM 27099</strain>
    </source>
</reference>
<proteinExistence type="predicted"/>
<sequence>MAIRVFSILRWIVVAALLFVLAAPAAATYVRGSSYVEVVGMSMSPTYVIGDVLMVTPPASSSDFEVGDVVTAVDENGIYVTHRVSAIREDGSLELRGDANTIPDPDTIWPSAVLGIVDIHFAQPWARLIIQLQEWPMRVFIMLTVFGLAMLPLHKRDKPAPAAASVPVEGTRRSVREARV</sequence>
<organism evidence="6 7">
    <name type="scientific">Microbacterium endophyticum</name>
    <dbReference type="NCBI Taxonomy" id="1526412"/>
    <lineage>
        <taxon>Bacteria</taxon>
        <taxon>Bacillati</taxon>
        <taxon>Actinomycetota</taxon>
        <taxon>Actinomycetes</taxon>
        <taxon>Micrococcales</taxon>
        <taxon>Microbacteriaceae</taxon>
        <taxon>Microbacterium</taxon>
    </lineage>
</organism>
<dbReference type="CDD" id="cd06462">
    <property type="entry name" value="Peptidase_S24_S26"/>
    <property type="match status" value="1"/>
</dbReference>
<dbReference type="GO" id="GO:0006465">
    <property type="term" value="P:signal peptide processing"/>
    <property type="evidence" value="ECO:0007669"/>
    <property type="project" value="UniProtKB-UniRule"/>
</dbReference>
<evidence type="ECO:0000313" key="7">
    <source>
        <dbReference type="Proteomes" id="UP000529310"/>
    </source>
</evidence>
<dbReference type="GO" id="GO:0016020">
    <property type="term" value="C:membrane"/>
    <property type="evidence" value="ECO:0007669"/>
    <property type="project" value="UniProtKB-SubCell"/>
</dbReference>
<dbReference type="InterPro" id="IPR001733">
    <property type="entry name" value="Peptidase_S26B"/>
</dbReference>
<dbReference type="Proteomes" id="UP000529310">
    <property type="component" value="Unassembled WGS sequence"/>
</dbReference>
<dbReference type="RefSeq" id="WP_165140390.1">
    <property type="nucleotide sequence ID" value="NZ_CP049255.1"/>
</dbReference>